<proteinExistence type="inferred from homology"/>
<keyword evidence="7 11" id="KW-0853">WD repeat</keyword>
<feature type="region of interest" description="Disordered" evidence="12">
    <location>
        <begin position="520"/>
        <end position="557"/>
    </location>
</feature>
<dbReference type="GO" id="GO:0005737">
    <property type="term" value="C:cytoplasm"/>
    <property type="evidence" value="ECO:0007669"/>
    <property type="project" value="UniProtKB-SubCell"/>
</dbReference>
<evidence type="ECO:0000256" key="12">
    <source>
        <dbReference type="SAM" id="MobiDB-lite"/>
    </source>
</evidence>
<keyword evidence="10" id="KW-0539">Nucleus</keyword>
<feature type="repeat" description="WD" evidence="11">
    <location>
        <begin position="203"/>
        <end position="251"/>
    </location>
</feature>
<dbReference type="InterPro" id="IPR001680">
    <property type="entry name" value="WD40_rpt"/>
</dbReference>
<dbReference type="InParanoid" id="A0A5J5F8J2"/>
<evidence type="ECO:0000256" key="11">
    <source>
        <dbReference type="PROSITE-ProRule" id="PRU00221"/>
    </source>
</evidence>
<evidence type="ECO:0000256" key="9">
    <source>
        <dbReference type="ARBA" id="ARBA00022737"/>
    </source>
</evidence>
<keyword evidence="9" id="KW-0677">Repeat</keyword>
<dbReference type="Pfam" id="PF00400">
    <property type="entry name" value="WD40"/>
    <property type="match status" value="7"/>
</dbReference>
<organism evidence="13 14">
    <name type="scientific">Sphaerosporella brunnea</name>
    <dbReference type="NCBI Taxonomy" id="1250544"/>
    <lineage>
        <taxon>Eukaryota</taxon>
        <taxon>Fungi</taxon>
        <taxon>Dikarya</taxon>
        <taxon>Ascomycota</taxon>
        <taxon>Pezizomycotina</taxon>
        <taxon>Pezizomycetes</taxon>
        <taxon>Pezizales</taxon>
        <taxon>Pyronemataceae</taxon>
        <taxon>Sphaerosporella</taxon>
    </lineage>
</organism>
<feature type="repeat" description="WD" evidence="11">
    <location>
        <begin position="623"/>
        <end position="654"/>
    </location>
</feature>
<dbReference type="FunFam" id="2.130.10.10:FF:000400">
    <property type="entry name" value="Elongator acetyltransferase complex subunit 2"/>
    <property type="match status" value="1"/>
</dbReference>
<accession>A0A5J5F8J2</accession>
<feature type="repeat" description="WD" evidence="11">
    <location>
        <begin position="291"/>
        <end position="327"/>
    </location>
</feature>
<evidence type="ECO:0000313" key="13">
    <source>
        <dbReference type="EMBL" id="KAA8913153.1"/>
    </source>
</evidence>
<comment type="similarity">
    <text evidence="4">Belongs to the WD repeat ELP2 family.</text>
</comment>
<evidence type="ECO:0000256" key="4">
    <source>
        <dbReference type="ARBA" id="ARBA00005881"/>
    </source>
</evidence>
<dbReference type="PANTHER" id="PTHR44111:SF1">
    <property type="entry name" value="ELONGATOR COMPLEX PROTEIN 2"/>
    <property type="match status" value="1"/>
</dbReference>
<feature type="repeat" description="WD" evidence="11">
    <location>
        <begin position="400"/>
        <end position="432"/>
    </location>
</feature>
<comment type="subcellular location">
    <subcellularLocation>
        <location evidence="2">Cytoplasm</location>
    </subcellularLocation>
    <subcellularLocation>
        <location evidence="1">Nucleus</location>
    </subcellularLocation>
</comment>
<dbReference type="SUPFAM" id="SSF50978">
    <property type="entry name" value="WD40 repeat-like"/>
    <property type="match status" value="1"/>
</dbReference>
<feature type="repeat" description="WD" evidence="11">
    <location>
        <begin position="670"/>
        <end position="711"/>
    </location>
</feature>
<evidence type="ECO:0000256" key="7">
    <source>
        <dbReference type="ARBA" id="ARBA00022574"/>
    </source>
</evidence>
<comment type="caution">
    <text evidence="13">The sequence shown here is derived from an EMBL/GenBank/DDBJ whole genome shotgun (WGS) entry which is preliminary data.</text>
</comment>
<gene>
    <name evidence="13" type="ORF">FN846DRAFT_772618</name>
</gene>
<dbReference type="InterPro" id="IPR037289">
    <property type="entry name" value="Elp2"/>
</dbReference>
<feature type="repeat" description="WD" evidence="11">
    <location>
        <begin position="53"/>
        <end position="88"/>
    </location>
</feature>
<evidence type="ECO:0000256" key="6">
    <source>
        <dbReference type="ARBA" id="ARBA00022490"/>
    </source>
</evidence>
<dbReference type="Proteomes" id="UP000326924">
    <property type="component" value="Unassembled WGS sequence"/>
</dbReference>
<dbReference type="GO" id="GO:0033588">
    <property type="term" value="C:elongator holoenzyme complex"/>
    <property type="evidence" value="ECO:0007669"/>
    <property type="project" value="InterPro"/>
</dbReference>
<feature type="compositionally biased region" description="Basic and acidic residues" evidence="12">
    <location>
        <begin position="542"/>
        <end position="552"/>
    </location>
</feature>
<dbReference type="GO" id="GO:0005634">
    <property type="term" value="C:nucleus"/>
    <property type="evidence" value="ECO:0007669"/>
    <property type="project" value="UniProtKB-SubCell"/>
</dbReference>
<dbReference type="PROSITE" id="PS50294">
    <property type="entry name" value="WD_REPEATS_REGION"/>
    <property type="match status" value="3"/>
</dbReference>
<dbReference type="UniPathway" id="UPA00988"/>
<evidence type="ECO:0000256" key="8">
    <source>
        <dbReference type="ARBA" id="ARBA00022694"/>
    </source>
</evidence>
<evidence type="ECO:0000256" key="10">
    <source>
        <dbReference type="ARBA" id="ARBA00023242"/>
    </source>
</evidence>
<dbReference type="PROSITE" id="PS50082">
    <property type="entry name" value="WD_REPEATS_2"/>
    <property type="match status" value="6"/>
</dbReference>
<protein>
    <recommendedName>
        <fullName evidence="5">Elongator complex protein 2</fullName>
    </recommendedName>
</protein>
<evidence type="ECO:0000256" key="1">
    <source>
        <dbReference type="ARBA" id="ARBA00004123"/>
    </source>
</evidence>
<sequence>MGPVSLPFLALGGNRHPAAADWSKHGTLAFGGGRCIALWNPDDSSLRGVSATLKGHTDKVNVVRFLPNRTADDEIILSGSVDKTVRVWRRGDAGFSLVATVEGVHSGSINDIAVCDQHPTTFASAGADGTVAIFALAITPDNVEVKHIQSLSTKPKFYPLALALSGLPTSDNALVLAVAGSTFTISVYISPSPDSEFTHQATLAGHENWVRSLAFTHEDPSSKDSDLILASSSQDLYIRLWRLHSGEELPPAAAQSESKTYGLSARISNKAHMLRLPSSSQVWSLTFEALLMGHEDWVYASRWNPNSTSPKSLQLLSCSADNSISVWAPEESSGIWVPVHRFGEISGLKGATTATGAAGGMWNCLWSPDGSAVAALTKNGSWRIWRYDAGEDRWKPSVGVSGHTRDATGISWAPDGSYLLSTSFDQTTRLFSQWTANGTNSWHEFSRPQIHGYDINCIATVGSNRFVSGAEEKLLRVFDEPKAIANILTSHCGVQSSSDLDSLPNAANIPVLGLSNKPIDVNAPTPLNDGTIPDEEEEEVENSGKTEYRLPEDTPPLENDLARHTLWPEMEKLYGHGYEISALAAAPGNAQVIATACKASTLEHAVIRIYDGAKNWREVKPSLQSHSLTVTNISFSPDGTKILSVGRDRAWSVFAKDQSSGEWKLRARKDKAHTRIIYGCSWLPGGQAFVTVSRDKSIKLWQLSDNSEVTCAATMKLALPVTAVDVLGEAVDGRYWIAVGLEDGGLEWYAVPEGKWNEVQKVLAFEQRITPDKAITDITWRPNGVEKERELAVTSEDGSVRVYKAELSL</sequence>
<comment type="pathway">
    <text evidence="3">tRNA modification; 5-methoxycarbonylmethyl-2-thiouridine-tRNA biosynthesis.</text>
</comment>
<dbReference type="FunCoup" id="A0A5J5F8J2">
    <property type="interactions" value="1174"/>
</dbReference>
<keyword evidence="6" id="KW-0963">Cytoplasm</keyword>
<dbReference type="SMART" id="SM00320">
    <property type="entry name" value="WD40"/>
    <property type="match status" value="11"/>
</dbReference>
<dbReference type="PANTHER" id="PTHR44111">
    <property type="entry name" value="ELONGATOR COMPLEX PROTEIN 2"/>
    <property type="match status" value="1"/>
</dbReference>
<reference evidence="13 14" key="1">
    <citation type="submission" date="2019-09" db="EMBL/GenBank/DDBJ databases">
        <title>Draft genome of the ectomycorrhizal ascomycete Sphaerosporella brunnea.</title>
        <authorList>
            <consortium name="DOE Joint Genome Institute"/>
            <person name="Benucci G.M."/>
            <person name="Marozzi G."/>
            <person name="Antonielli L."/>
            <person name="Sanchez S."/>
            <person name="Marco P."/>
            <person name="Wang X."/>
            <person name="Falini L.B."/>
            <person name="Barry K."/>
            <person name="Haridas S."/>
            <person name="Lipzen A."/>
            <person name="Labutti K."/>
            <person name="Grigoriev I.V."/>
            <person name="Murat C."/>
            <person name="Martin F."/>
            <person name="Albertini E."/>
            <person name="Donnini D."/>
            <person name="Bonito G."/>
        </authorList>
    </citation>
    <scope>NUCLEOTIDE SEQUENCE [LARGE SCALE GENOMIC DNA]</scope>
    <source>
        <strain evidence="13 14">Sb_GMNB300</strain>
    </source>
</reference>
<dbReference type="EMBL" id="VXIS01000017">
    <property type="protein sequence ID" value="KAA8913153.1"/>
    <property type="molecule type" value="Genomic_DNA"/>
</dbReference>
<name>A0A5J5F8J2_9PEZI</name>
<evidence type="ECO:0000256" key="3">
    <source>
        <dbReference type="ARBA" id="ARBA00005043"/>
    </source>
</evidence>
<feature type="compositionally biased region" description="Acidic residues" evidence="12">
    <location>
        <begin position="532"/>
        <end position="541"/>
    </location>
</feature>
<evidence type="ECO:0000256" key="2">
    <source>
        <dbReference type="ARBA" id="ARBA00004496"/>
    </source>
</evidence>
<dbReference type="GO" id="GO:0002098">
    <property type="term" value="P:tRNA wobble uridine modification"/>
    <property type="evidence" value="ECO:0007669"/>
    <property type="project" value="InterPro"/>
</dbReference>
<evidence type="ECO:0000256" key="5">
    <source>
        <dbReference type="ARBA" id="ARBA00020267"/>
    </source>
</evidence>
<keyword evidence="8" id="KW-0819">tRNA processing</keyword>
<dbReference type="InterPro" id="IPR036322">
    <property type="entry name" value="WD40_repeat_dom_sf"/>
</dbReference>
<dbReference type="OrthoDB" id="27911at2759"/>
<keyword evidence="14" id="KW-1185">Reference proteome</keyword>
<dbReference type="Gene3D" id="2.130.10.10">
    <property type="entry name" value="YVTN repeat-like/Quinoprotein amine dehydrogenase"/>
    <property type="match status" value="5"/>
</dbReference>
<dbReference type="InterPro" id="IPR015943">
    <property type="entry name" value="WD40/YVTN_repeat-like_dom_sf"/>
</dbReference>
<dbReference type="AlphaFoldDB" id="A0A5J5F8J2"/>
<evidence type="ECO:0000313" key="14">
    <source>
        <dbReference type="Proteomes" id="UP000326924"/>
    </source>
</evidence>